<feature type="domain" description="CBS" evidence="3">
    <location>
        <begin position="154"/>
        <end position="211"/>
    </location>
</feature>
<gene>
    <name evidence="5" type="ORF">ENT89_03680</name>
    <name evidence="4" type="ORF">ENX77_03845</name>
</gene>
<evidence type="ECO:0000259" key="3">
    <source>
        <dbReference type="PROSITE" id="PS51371"/>
    </source>
</evidence>
<dbReference type="AlphaFoldDB" id="A0A7C4S5D8"/>
<dbReference type="PROSITE" id="PS51371">
    <property type="entry name" value="CBS"/>
    <property type="match status" value="3"/>
</dbReference>
<evidence type="ECO:0000313" key="5">
    <source>
        <dbReference type="EMBL" id="HGU59273.1"/>
    </source>
</evidence>
<dbReference type="SMART" id="SM00116">
    <property type="entry name" value="CBS"/>
    <property type="match status" value="4"/>
</dbReference>
<dbReference type="PANTHER" id="PTHR43080">
    <property type="entry name" value="CBS DOMAIN-CONTAINING PROTEIN CBSX3, MITOCHONDRIAL"/>
    <property type="match status" value="1"/>
</dbReference>
<accession>A0A7C4S5D8</accession>
<evidence type="ECO:0000256" key="1">
    <source>
        <dbReference type="ARBA" id="ARBA00023122"/>
    </source>
</evidence>
<keyword evidence="1 2" id="KW-0129">CBS domain</keyword>
<organism evidence="5">
    <name type="scientific">Geoglobus ahangari</name>
    <dbReference type="NCBI Taxonomy" id="113653"/>
    <lineage>
        <taxon>Archaea</taxon>
        <taxon>Methanobacteriati</taxon>
        <taxon>Methanobacteriota</taxon>
        <taxon>Archaeoglobi</taxon>
        <taxon>Archaeoglobales</taxon>
        <taxon>Archaeoglobaceae</taxon>
        <taxon>Geoglobus</taxon>
    </lineage>
</organism>
<dbReference type="Pfam" id="PF00571">
    <property type="entry name" value="CBS"/>
    <property type="match status" value="4"/>
</dbReference>
<dbReference type="InterPro" id="IPR051257">
    <property type="entry name" value="Diverse_CBS-Domain"/>
</dbReference>
<reference evidence="5" key="1">
    <citation type="journal article" date="2020" name="mSystems">
        <title>Genome- and Community-Level Interaction Insights into Carbon Utilization and Element Cycling Functions of Hydrothermarchaeota in Hydrothermal Sediment.</title>
        <authorList>
            <person name="Zhou Z."/>
            <person name="Liu Y."/>
            <person name="Xu W."/>
            <person name="Pan J."/>
            <person name="Luo Z.H."/>
            <person name="Li M."/>
        </authorList>
    </citation>
    <scope>NUCLEOTIDE SEQUENCE [LARGE SCALE GENOMIC DNA]</scope>
    <source>
        <strain evidence="5">SpSt-62</strain>
        <strain evidence="4">SpSt-97</strain>
    </source>
</reference>
<dbReference type="SUPFAM" id="SSF54631">
    <property type="entry name" value="CBS-domain pair"/>
    <property type="match status" value="3"/>
</dbReference>
<dbReference type="PANTHER" id="PTHR43080:SF2">
    <property type="entry name" value="CBS DOMAIN-CONTAINING PROTEIN"/>
    <property type="match status" value="1"/>
</dbReference>
<dbReference type="InterPro" id="IPR000644">
    <property type="entry name" value="CBS_dom"/>
</dbReference>
<feature type="domain" description="CBS" evidence="3">
    <location>
        <begin position="90"/>
        <end position="149"/>
    </location>
</feature>
<evidence type="ECO:0000313" key="4">
    <source>
        <dbReference type="EMBL" id="HGE66243.1"/>
    </source>
</evidence>
<dbReference type="InterPro" id="IPR046342">
    <property type="entry name" value="CBS_dom_sf"/>
</dbReference>
<dbReference type="CDD" id="cd17779">
    <property type="entry name" value="CBS_archAMPK_gamma-repeat1"/>
    <property type="match status" value="1"/>
</dbReference>
<evidence type="ECO:0000256" key="2">
    <source>
        <dbReference type="PROSITE-ProRule" id="PRU00703"/>
    </source>
</evidence>
<name>A0A7C4S5D8_9EURY</name>
<dbReference type="EMBL" id="DTAK01000020">
    <property type="protein sequence ID" value="HGU59273.1"/>
    <property type="molecule type" value="Genomic_DNA"/>
</dbReference>
<protein>
    <submittedName>
        <fullName evidence="5">CBS domain-containing protein</fullName>
    </submittedName>
</protein>
<feature type="domain" description="CBS" evidence="3">
    <location>
        <begin position="10"/>
        <end position="69"/>
    </location>
</feature>
<dbReference type="EMBL" id="DTPI01000028">
    <property type="protein sequence ID" value="HGE66243.1"/>
    <property type="molecule type" value="Genomic_DNA"/>
</dbReference>
<comment type="caution">
    <text evidence="5">The sequence shown here is derived from an EMBL/GenBank/DDBJ whole genome shotgun (WGS) entry which is preliminary data.</text>
</comment>
<sequence>MKTGTVMDLASTNVITIPPTSTIMTSMKTMIRYSFRRLPIADAGTKRLEGIVTATDILNFLGGGEKNRLVKERYNGNLIAAVNEEIREIMERNVITVSTEDSWEDALELMIKKNVGGVPIINEDEIVKGIITERDLMIFLASRRSYDDFVSEYMTRGVITAEPDASIESVMKLMIKKKFRRLPIVKDGILLGVITSTSLVHYFSGEAFKKLITGDIRDVLDLPVSNLLQNEKILKYKELLVFHPSARISEIVRAMIEKNQAAALIVRKELEGIITERDLMKILYSKR</sequence>
<proteinExistence type="predicted"/>
<dbReference type="Gene3D" id="3.10.580.10">
    <property type="entry name" value="CBS-domain"/>
    <property type="match status" value="2"/>
</dbReference>